<feature type="transmembrane region" description="Helical" evidence="1">
    <location>
        <begin position="42"/>
        <end position="62"/>
    </location>
</feature>
<keyword evidence="1" id="KW-0472">Membrane</keyword>
<reference evidence="2" key="1">
    <citation type="submission" date="2022-09" db="EMBL/GenBank/DDBJ databases">
        <title>Diverse halophilic archaea isolated from saline environments.</title>
        <authorList>
            <person name="Cui H.-L."/>
        </authorList>
    </citation>
    <scope>NUCLEOTIDE SEQUENCE</scope>
    <source>
        <strain evidence="2">ZS-35-S2</strain>
    </source>
</reference>
<dbReference type="KEGG" id="ssai:N0B31_04760"/>
<evidence type="ECO:0000256" key="1">
    <source>
        <dbReference type="SAM" id="Phobius"/>
    </source>
</evidence>
<accession>A0A9E7R5I8</accession>
<keyword evidence="1" id="KW-1133">Transmembrane helix</keyword>
<keyword evidence="1" id="KW-0812">Transmembrane</keyword>
<dbReference type="Pfam" id="PF20460">
    <property type="entry name" value="DUF6713"/>
    <property type="match status" value="1"/>
</dbReference>
<dbReference type="Proteomes" id="UP001057580">
    <property type="component" value="Chromosome"/>
</dbReference>
<dbReference type="AlphaFoldDB" id="A0A9E7R5I8"/>
<gene>
    <name evidence="2" type="ORF">N0B31_04760</name>
</gene>
<evidence type="ECO:0000313" key="3">
    <source>
        <dbReference type="Proteomes" id="UP001057580"/>
    </source>
</evidence>
<evidence type="ECO:0000313" key="2">
    <source>
        <dbReference type="EMBL" id="UWM55599.1"/>
    </source>
</evidence>
<keyword evidence="3" id="KW-1185">Reference proteome</keyword>
<proteinExistence type="predicted"/>
<dbReference type="GeneID" id="74941708"/>
<feature type="transmembrane region" description="Helical" evidence="1">
    <location>
        <begin position="97"/>
        <end position="116"/>
    </location>
</feature>
<organism evidence="2 3">
    <name type="scientific">Salinirubellus salinus</name>
    <dbReference type="NCBI Taxonomy" id="1364945"/>
    <lineage>
        <taxon>Archaea</taxon>
        <taxon>Methanobacteriati</taxon>
        <taxon>Methanobacteriota</taxon>
        <taxon>Stenosarchaea group</taxon>
        <taxon>Halobacteria</taxon>
        <taxon>Halobacteriales</taxon>
        <taxon>Natronomonadaceae</taxon>
        <taxon>Salinirubellus</taxon>
    </lineage>
</organism>
<sequence length="117" mass="13299">MTAVTQALFLTVVSFLFVHELDAVRQREWRFFVAPVPVSDELGYRLFTTLHVPLVVLILWYVASLPFQVGFDAFAIVHGLLHVGLREHPLLQFESRFSWVWILGGSSLGALHLLLVL</sequence>
<dbReference type="InterPro" id="IPR046559">
    <property type="entry name" value="DUF6713"/>
</dbReference>
<dbReference type="RefSeq" id="WP_260594699.1">
    <property type="nucleotide sequence ID" value="NZ_CP104003.1"/>
</dbReference>
<protein>
    <submittedName>
        <fullName evidence="2">Uncharacterized protein</fullName>
    </submittedName>
</protein>
<dbReference type="EMBL" id="CP104003">
    <property type="protein sequence ID" value="UWM55599.1"/>
    <property type="molecule type" value="Genomic_DNA"/>
</dbReference>
<name>A0A9E7R5I8_9EURY</name>